<accession>A0A4Y2V0A8</accession>
<evidence type="ECO:0000313" key="1">
    <source>
        <dbReference type="EMBL" id="GBO17794.1"/>
    </source>
</evidence>
<evidence type="ECO:0000313" key="2">
    <source>
        <dbReference type="Proteomes" id="UP000499080"/>
    </source>
</evidence>
<dbReference type="OrthoDB" id="7699940at2759"/>
<gene>
    <name evidence="1" type="ORF">AVEN_64964_1</name>
</gene>
<comment type="caution">
    <text evidence="1">The sequence shown here is derived from an EMBL/GenBank/DDBJ whole genome shotgun (WGS) entry which is preliminary data.</text>
</comment>
<sequence length="88" mass="10191">MYTSSEHVYMRPLEYPGNEDAEKLLSVASEHNPSQIDVIMLIDSRNVGGNEVNCHLSEEIGRYDFKMMEKNLKLKFKRKGKMSDTCVY</sequence>
<proteinExistence type="predicted"/>
<name>A0A4Y2V0A8_ARAVE</name>
<dbReference type="EMBL" id="BGPR01041509">
    <property type="protein sequence ID" value="GBO17794.1"/>
    <property type="molecule type" value="Genomic_DNA"/>
</dbReference>
<dbReference type="AlphaFoldDB" id="A0A4Y2V0A8"/>
<protein>
    <submittedName>
        <fullName evidence="1">Uncharacterized protein</fullName>
    </submittedName>
</protein>
<dbReference type="Proteomes" id="UP000499080">
    <property type="component" value="Unassembled WGS sequence"/>
</dbReference>
<keyword evidence="2" id="KW-1185">Reference proteome</keyword>
<reference evidence="1 2" key="1">
    <citation type="journal article" date="2019" name="Sci. Rep.">
        <title>Orb-weaving spider Araneus ventricosus genome elucidates the spidroin gene catalogue.</title>
        <authorList>
            <person name="Kono N."/>
            <person name="Nakamura H."/>
            <person name="Ohtoshi R."/>
            <person name="Moran D.A.P."/>
            <person name="Shinohara A."/>
            <person name="Yoshida Y."/>
            <person name="Fujiwara M."/>
            <person name="Mori M."/>
            <person name="Tomita M."/>
            <person name="Arakawa K."/>
        </authorList>
    </citation>
    <scope>NUCLEOTIDE SEQUENCE [LARGE SCALE GENOMIC DNA]</scope>
</reference>
<organism evidence="1 2">
    <name type="scientific">Araneus ventricosus</name>
    <name type="common">Orbweaver spider</name>
    <name type="synonym">Epeira ventricosa</name>
    <dbReference type="NCBI Taxonomy" id="182803"/>
    <lineage>
        <taxon>Eukaryota</taxon>
        <taxon>Metazoa</taxon>
        <taxon>Ecdysozoa</taxon>
        <taxon>Arthropoda</taxon>
        <taxon>Chelicerata</taxon>
        <taxon>Arachnida</taxon>
        <taxon>Araneae</taxon>
        <taxon>Araneomorphae</taxon>
        <taxon>Entelegynae</taxon>
        <taxon>Araneoidea</taxon>
        <taxon>Araneidae</taxon>
        <taxon>Araneus</taxon>
    </lineage>
</organism>